<dbReference type="PRINTS" id="PR00081">
    <property type="entry name" value="GDHRDH"/>
</dbReference>
<dbReference type="EC" id="1.1.1.-" evidence="3"/>
<dbReference type="PANTHER" id="PTHR43639:SF1">
    <property type="entry name" value="SHORT-CHAIN DEHYDROGENASE_REDUCTASE FAMILY PROTEIN"/>
    <property type="match status" value="1"/>
</dbReference>
<evidence type="ECO:0000313" key="3">
    <source>
        <dbReference type="EMBL" id="MFC5515792.1"/>
    </source>
</evidence>
<keyword evidence="2 3" id="KW-0560">Oxidoreductase</keyword>
<gene>
    <name evidence="3" type="ORF">ACFPP9_08435</name>
</gene>
<dbReference type="RefSeq" id="WP_266341982.1">
    <property type="nucleotide sequence ID" value="NZ_JAPKNH010000001.1"/>
</dbReference>
<dbReference type="GO" id="GO:0016491">
    <property type="term" value="F:oxidoreductase activity"/>
    <property type="evidence" value="ECO:0007669"/>
    <property type="project" value="UniProtKB-KW"/>
</dbReference>
<sequence length="254" mass="25712">MSADLEGKRCLIIGASSGIGAAVATRFGALGVKVAVHCNGNREGGESVAATIREGGGSATVLQGDVADGEIAASLIDQAAEQLGGLDILVNNAGSMFGRTAIADATDEQYENVIALNIGGVFFAARRAAQLMGEQRSGTIINTTSVAARTGGGGGAGLYGSAKGFVSTITRVLAKELAPTGVRVNAVAPGVILTPFHERFSTPEQLAAAAQTIPMGRLGTPEECVGAFEFLASERMSGYITGQIIEVNGGQLMP</sequence>
<dbReference type="SUPFAM" id="SSF51735">
    <property type="entry name" value="NAD(P)-binding Rossmann-fold domains"/>
    <property type="match status" value="1"/>
</dbReference>
<dbReference type="InterPro" id="IPR020904">
    <property type="entry name" value="Sc_DH/Rdtase_CS"/>
</dbReference>
<evidence type="ECO:0000313" key="4">
    <source>
        <dbReference type="Proteomes" id="UP001596150"/>
    </source>
</evidence>
<dbReference type="EMBL" id="JBHSML010000003">
    <property type="protein sequence ID" value="MFC5515792.1"/>
    <property type="molecule type" value="Genomic_DNA"/>
</dbReference>
<protein>
    <submittedName>
        <fullName evidence="3">SDR family NAD(P)-dependent oxidoreductase</fullName>
        <ecNumber evidence="3">1.1.1.-</ecNumber>
    </submittedName>
</protein>
<dbReference type="InterPro" id="IPR002347">
    <property type="entry name" value="SDR_fam"/>
</dbReference>
<accession>A0ABW0PWA5</accession>
<dbReference type="PANTHER" id="PTHR43639">
    <property type="entry name" value="OXIDOREDUCTASE, SHORT-CHAIN DEHYDROGENASE/REDUCTASE FAMILY (AFU_ORTHOLOGUE AFUA_5G02870)"/>
    <property type="match status" value="1"/>
</dbReference>
<dbReference type="PROSITE" id="PS00061">
    <property type="entry name" value="ADH_SHORT"/>
    <property type="match status" value="1"/>
</dbReference>
<name>A0ABW0PWA5_9HYPH</name>
<dbReference type="Pfam" id="PF13561">
    <property type="entry name" value="adh_short_C2"/>
    <property type="match status" value="1"/>
</dbReference>
<organism evidence="3 4">
    <name type="scientific">Kaistia terrae</name>
    <dbReference type="NCBI Taxonomy" id="537017"/>
    <lineage>
        <taxon>Bacteria</taxon>
        <taxon>Pseudomonadati</taxon>
        <taxon>Pseudomonadota</taxon>
        <taxon>Alphaproteobacteria</taxon>
        <taxon>Hyphomicrobiales</taxon>
        <taxon>Kaistiaceae</taxon>
        <taxon>Kaistia</taxon>
    </lineage>
</organism>
<comment type="similarity">
    <text evidence="1">Belongs to the short-chain dehydrogenases/reductases (SDR) family.</text>
</comment>
<dbReference type="PRINTS" id="PR00080">
    <property type="entry name" value="SDRFAMILY"/>
</dbReference>
<proteinExistence type="inferred from homology"/>
<dbReference type="CDD" id="cd05233">
    <property type="entry name" value="SDR_c"/>
    <property type="match status" value="1"/>
</dbReference>
<comment type="caution">
    <text evidence="3">The sequence shown here is derived from an EMBL/GenBank/DDBJ whole genome shotgun (WGS) entry which is preliminary data.</text>
</comment>
<keyword evidence="4" id="KW-1185">Reference proteome</keyword>
<reference evidence="4" key="1">
    <citation type="journal article" date="2019" name="Int. J. Syst. Evol. Microbiol.">
        <title>The Global Catalogue of Microorganisms (GCM) 10K type strain sequencing project: providing services to taxonomists for standard genome sequencing and annotation.</title>
        <authorList>
            <consortium name="The Broad Institute Genomics Platform"/>
            <consortium name="The Broad Institute Genome Sequencing Center for Infectious Disease"/>
            <person name="Wu L."/>
            <person name="Ma J."/>
        </authorList>
    </citation>
    <scope>NUCLEOTIDE SEQUENCE [LARGE SCALE GENOMIC DNA]</scope>
    <source>
        <strain evidence="4">KACC 12633</strain>
    </source>
</reference>
<evidence type="ECO:0000256" key="1">
    <source>
        <dbReference type="ARBA" id="ARBA00006484"/>
    </source>
</evidence>
<evidence type="ECO:0000256" key="2">
    <source>
        <dbReference type="ARBA" id="ARBA00023002"/>
    </source>
</evidence>
<dbReference type="InterPro" id="IPR036291">
    <property type="entry name" value="NAD(P)-bd_dom_sf"/>
</dbReference>
<dbReference type="Gene3D" id="3.40.50.720">
    <property type="entry name" value="NAD(P)-binding Rossmann-like Domain"/>
    <property type="match status" value="1"/>
</dbReference>
<dbReference type="Proteomes" id="UP001596150">
    <property type="component" value="Unassembled WGS sequence"/>
</dbReference>